<dbReference type="GO" id="GO:0005737">
    <property type="term" value="C:cytoplasm"/>
    <property type="evidence" value="ECO:0007669"/>
    <property type="project" value="UniProtKB-SubCell"/>
</dbReference>
<dbReference type="PANTHER" id="PTHR42891">
    <property type="entry name" value="D-GLYCERO-BETA-D-MANNO-HEPTOSE-1,7-BISPHOSPHATE 7-PHOSPHATASE"/>
    <property type="match status" value="1"/>
</dbReference>
<evidence type="ECO:0000313" key="8">
    <source>
        <dbReference type="EMBL" id="GBF33436.1"/>
    </source>
</evidence>
<dbReference type="CDD" id="cd07503">
    <property type="entry name" value="HAD_HisB-N"/>
    <property type="match status" value="1"/>
</dbReference>
<dbReference type="RefSeq" id="WP_104371836.1">
    <property type="nucleotide sequence ID" value="NZ_BFAV01000102.1"/>
</dbReference>
<dbReference type="InterPro" id="IPR004446">
    <property type="entry name" value="Heptose_bisP_phosphatase"/>
</dbReference>
<name>A0A2L2XGT7_9FIRM</name>
<proteinExistence type="inferred from homology"/>
<sequence>MIDGLHLSGPLSGIFARWYEKDIRVYSGGPALFLDRDGVIVEDTHYLSSPGDISFIPGVAEALRSLRDLNIPVIVVTNQAGIGKGYYGWDAFAAVQKHINDYVRDQGGFISGCVACPYHPEGKNPYRHGNHPFRKPNPGMILWALKSANIDRSGSWLAGDKLSDLQAGALAGLAGLAHVSTGQGKKEAGIAESWSGKRTDVIFVDSLKEVVMRFIKMIKGLRD</sequence>
<dbReference type="PANTHER" id="PTHR42891:SF1">
    <property type="entry name" value="D-GLYCERO-BETA-D-MANNO-HEPTOSE-1,7-BISPHOSPHATE 7-PHOSPHATASE"/>
    <property type="match status" value="1"/>
</dbReference>
<organism evidence="8 9">
    <name type="scientific">Desulfocucumis palustris</name>
    <dbReference type="NCBI Taxonomy" id="1898651"/>
    <lineage>
        <taxon>Bacteria</taxon>
        <taxon>Bacillati</taxon>
        <taxon>Bacillota</taxon>
        <taxon>Clostridia</taxon>
        <taxon>Eubacteriales</taxon>
        <taxon>Desulfocucumaceae</taxon>
        <taxon>Desulfocucumis</taxon>
    </lineage>
</organism>
<comment type="subcellular location">
    <subcellularLocation>
        <location evidence="1">Cytoplasm</location>
    </subcellularLocation>
</comment>
<evidence type="ECO:0000256" key="1">
    <source>
        <dbReference type="ARBA" id="ARBA00004496"/>
    </source>
</evidence>
<dbReference type="OrthoDB" id="9801899at2"/>
<keyword evidence="4" id="KW-0479">Metal-binding</keyword>
<dbReference type="GO" id="GO:0046872">
    <property type="term" value="F:metal ion binding"/>
    <property type="evidence" value="ECO:0007669"/>
    <property type="project" value="UniProtKB-KW"/>
</dbReference>
<dbReference type="Pfam" id="PF13242">
    <property type="entry name" value="Hydrolase_like"/>
    <property type="match status" value="1"/>
</dbReference>
<reference evidence="9" key="1">
    <citation type="submission" date="2018-02" db="EMBL/GenBank/DDBJ databases">
        <title>Genome sequence of Desulfocucumis palustris strain NAW-5.</title>
        <authorList>
            <person name="Watanabe M."/>
            <person name="Kojima H."/>
            <person name="Fukui M."/>
        </authorList>
    </citation>
    <scope>NUCLEOTIDE SEQUENCE [LARGE SCALE GENOMIC DNA]</scope>
    <source>
        <strain evidence="9">NAW-5</strain>
    </source>
</reference>
<dbReference type="NCBIfam" id="TIGR01662">
    <property type="entry name" value="HAD-SF-IIIA"/>
    <property type="match status" value="1"/>
</dbReference>
<evidence type="ECO:0000256" key="3">
    <source>
        <dbReference type="ARBA" id="ARBA00022490"/>
    </source>
</evidence>
<keyword evidence="9" id="KW-1185">Reference proteome</keyword>
<evidence type="ECO:0000256" key="4">
    <source>
        <dbReference type="ARBA" id="ARBA00022723"/>
    </source>
</evidence>
<evidence type="ECO:0000256" key="2">
    <source>
        <dbReference type="ARBA" id="ARBA00005628"/>
    </source>
</evidence>
<evidence type="ECO:0000256" key="6">
    <source>
        <dbReference type="ARBA" id="ARBA00023277"/>
    </source>
</evidence>
<dbReference type="Gene3D" id="3.40.50.1000">
    <property type="entry name" value="HAD superfamily/HAD-like"/>
    <property type="match status" value="1"/>
</dbReference>
<dbReference type="GO" id="GO:0016791">
    <property type="term" value="F:phosphatase activity"/>
    <property type="evidence" value="ECO:0007669"/>
    <property type="project" value="InterPro"/>
</dbReference>
<gene>
    <name evidence="8" type="ORF">DCCM_2537</name>
</gene>
<keyword evidence="5" id="KW-0378">Hydrolase</keyword>
<accession>A0A2L2XGT7</accession>
<dbReference type="NCBIfam" id="TIGR01656">
    <property type="entry name" value="Histidinol-ppas"/>
    <property type="match status" value="1"/>
</dbReference>
<protein>
    <recommendedName>
        <fullName evidence="7">D,D-heptose 1,7-bisphosphate phosphatase</fullName>
    </recommendedName>
</protein>
<dbReference type="AlphaFoldDB" id="A0A2L2XGT7"/>
<dbReference type="GO" id="GO:0005975">
    <property type="term" value="P:carbohydrate metabolic process"/>
    <property type="evidence" value="ECO:0007669"/>
    <property type="project" value="InterPro"/>
</dbReference>
<keyword evidence="3" id="KW-0963">Cytoplasm</keyword>
<dbReference type="Proteomes" id="UP000239549">
    <property type="component" value="Unassembled WGS sequence"/>
</dbReference>
<dbReference type="EMBL" id="BFAV01000102">
    <property type="protein sequence ID" value="GBF33436.1"/>
    <property type="molecule type" value="Genomic_DNA"/>
</dbReference>
<comment type="caution">
    <text evidence="8">The sequence shown here is derived from an EMBL/GenBank/DDBJ whole genome shotgun (WGS) entry which is preliminary data.</text>
</comment>
<comment type="similarity">
    <text evidence="2">Belongs to the GmhB family.</text>
</comment>
<evidence type="ECO:0000256" key="5">
    <source>
        <dbReference type="ARBA" id="ARBA00022801"/>
    </source>
</evidence>
<dbReference type="InterPro" id="IPR006549">
    <property type="entry name" value="HAD-SF_hydro_IIIA"/>
</dbReference>
<evidence type="ECO:0000256" key="7">
    <source>
        <dbReference type="ARBA" id="ARBA00031828"/>
    </source>
</evidence>
<dbReference type="InterPro" id="IPR006543">
    <property type="entry name" value="Histidinol-phos"/>
</dbReference>
<keyword evidence="6" id="KW-0119">Carbohydrate metabolism</keyword>
<dbReference type="SUPFAM" id="SSF56784">
    <property type="entry name" value="HAD-like"/>
    <property type="match status" value="1"/>
</dbReference>
<dbReference type="InterPro" id="IPR023214">
    <property type="entry name" value="HAD_sf"/>
</dbReference>
<dbReference type="InterPro" id="IPR036412">
    <property type="entry name" value="HAD-like_sf"/>
</dbReference>
<evidence type="ECO:0000313" key="9">
    <source>
        <dbReference type="Proteomes" id="UP000239549"/>
    </source>
</evidence>